<dbReference type="Proteomes" id="UP000657918">
    <property type="component" value="Chromosome 8"/>
</dbReference>
<feature type="compositionally biased region" description="Basic residues" evidence="1">
    <location>
        <begin position="1"/>
        <end position="17"/>
    </location>
</feature>
<reference evidence="2 3" key="1">
    <citation type="submission" date="2020-10" db="EMBL/GenBank/DDBJ databases">
        <title>Plant Genome Project.</title>
        <authorList>
            <person name="Zhang R.-G."/>
        </authorList>
    </citation>
    <scope>NUCLEOTIDE SEQUENCE [LARGE SCALE GENOMIC DNA]</scope>
    <source>
        <strain evidence="2">FAFU-HL-1</strain>
        <tissue evidence="2">Leaf</tissue>
    </source>
</reference>
<sequence length="83" mass="9600">MSPAAKQHHAKHHRKNRGGTNDQHRDSTFHHSTHGQVVEHERNQVCVKVGHRVVCNENVDEVAEEFIKLKHKKFELSKTMSTN</sequence>
<feature type="region of interest" description="Disordered" evidence="1">
    <location>
        <begin position="1"/>
        <end position="40"/>
    </location>
</feature>
<dbReference type="EMBL" id="JADGMS010000008">
    <property type="protein sequence ID" value="KAF9677868.1"/>
    <property type="molecule type" value="Genomic_DNA"/>
</dbReference>
<gene>
    <name evidence="2" type="ORF">SADUNF_Sadunf08G0152500</name>
</gene>
<comment type="caution">
    <text evidence="2">The sequence shown here is derived from an EMBL/GenBank/DDBJ whole genome shotgun (WGS) entry which is preliminary data.</text>
</comment>
<organism evidence="2 3">
    <name type="scientific">Salix dunnii</name>
    <dbReference type="NCBI Taxonomy" id="1413687"/>
    <lineage>
        <taxon>Eukaryota</taxon>
        <taxon>Viridiplantae</taxon>
        <taxon>Streptophyta</taxon>
        <taxon>Embryophyta</taxon>
        <taxon>Tracheophyta</taxon>
        <taxon>Spermatophyta</taxon>
        <taxon>Magnoliopsida</taxon>
        <taxon>eudicotyledons</taxon>
        <taxon>Gunneridae</taxon>
        <taxon>Pentapetalae</taxon>
        <taxon>rosids</taxon>
        <taxon>fabids</taxon>
        <taxon>Malpighiales</taxon>
        <taxon>Salicaceae</taxon>
        <taxon>Saliceae</taxon>
        <taxon>Salix</taxon>
    </lineage>
</organism>
<accession>A0A835JYY2</accession>
<protein>
    <submittedName>
        <fullName evidence="2">Uncharacterized protein</fullName>
    </submittedName>
</protein>
<evidence type="ECO:0000313" key="3">
    <source>
        <dbReference type="Proteomes" id="UP000657918"/>
    </source>
</evidence>
<evidence type="ECO:0000313" key="2">
    <source>
        <dbReference type="EMBL" id="KAF9677868.1"/>
    </source>
</evidence>
<name>A0A835JYY2_9ROSI</name>
<keyword evidence="3" id="KW-1185">Reference proteome</keyword>
<evidence type="ECO:0000256" key="1">
    <source>
        <dbReference type="SAM" id="MobiDB-lite"/>
    </source>
</evidence>
<dbReference type="OrthoDB" id="851664at2759"/>
<proteinExistence type="predicted"/>
<dbReference type="AlphaFoldDB" id="A0A835JYY2"/>